<sequence length="161" mass="18585">MELRVALARCRPVSSRQILIVGCLPNGQLSGASCRRSLPHAEKRHMNLYHCQIDIHHAAKALAFAEAVEQWMEYLKGRDAIKSWRLLRRKLNLASDNHRDFLLEVEFENLGQLDQAFRILGEHDEEVKRLYANVNALISDNDLGLYRPFPDPERAERMALI</sequence>
<accession>A0A238XQZ8</accession>
<evidence type="ECO:0000313" key="1">
    <source>
        <dbReference type="EMBL" id="SNR61405.1"/>
    </source>
</evidence>
<organism evidence="1 2">
    <name type="scientific">Puniceibacterium sediminis</name>
    <dbReference type="NCBI Taxonomy" id="1608407"/>
    <lineage>
        <taxon>Bacteria</taxon>
        <taxon>Pseudomonadati</taxon>
        <taxon>Pseudomonadota</taxon>
        <taxon>Alphaproteobacteria</taxon>
        <taxon>Rhodobacterales</taxon>
        <taxon>Paracoccaceae</taxon>
        <taxon>Puniceibacterium</taxon>
    </lineage>
</organism>
<dbReference type="InterPro" id="IPR046722">
    <property type="entry name" value="DUF6614"/>
</dbReference>
<name>A0A238XQZ8_9RHOB</name>
<dbReference type="Pfam" id="PF20319">
    <property type="entry name" value="DUF6614"/>
    <property type="match status" value="1"/>
</dbReference>
<dbReference type="Proteomes" id="UP000198417">
    <property type="component" value="Unassembled WGS sequence"/>
</dbReference>
<dbReference type="EMBL" id="FZNN01000012">
    <property type="protein sequence ID" value="SNR61405.1"/>
    <property type="molecule type" value="Genomic_DNA"/>
</dbReference>
<evidence type="ECO:0000313" key="2">
    <source>
        <dbReference type="Proteomes" id="UP000198417"/>
    </source>
</evidence>
<gene>
    <name evidence="1" type="ORF">SAMN06265370_112129</name>
</gene>
<reference evidence="1 2" key="1">
    <citation type="submission" date="2017-06" db="EMBL/GenBank/DDBJ databases">
        <authorList>
            <person name="Kim H.J."/>
            <person name="Triplett B.A."/>
        </authorList>
    </citation>
    <scope>NUCLEOTIDE SEQUENCE [LARGE SCALE GENOMIC DNA]</scope>
    <source>
        <strain evidence="1 2">DSM 29052</strain>
    </source>
</reference>
<protein>
    <submittedName>
        <fullName evidence="1">Uncharacterized protein</fullName>
    </submittedName>
</protein>
<dbReference type="PROSITE" id="PS51257">
    <property type="entry name" value="PROKAR_LIPOPROTEIN"/>
    <property type="match status" value="1"/>
</dbReference>
<proteinExistence type="predicted"/>
<keyword evidence="2" id="KW-1185">Reference proteome</keyword>
<dbReference type="AlphaFoldDB" id="A0A238XQZ8"/>